<evidence type="ECO:0000313" key="2">
    <source>
        <dbReference type="Proteomes" id="UP001318860"/>
    </source>
</evidence>
<accession>A0ABR0X6Y5</accession>
<dbReference type="PANTHER" id="PTHR31901:SF96">
    <property type="entry name" value="INDOLE-3-ACETIC ACID-AMIDO SYNTHETASE GH3.1-RELATED"/>
    <property type="match status" value="1"/>
</dbReference>
<dbReference type="Proteomes" id="UP001318860">
    <property type="component" value="Unassembled WGS sequence"/>
</dbReference>
<name>A0ABR0X6Y5_REHGL</name>
<gene>
    <name evidence="1" type="ORF">DH2020_008552</name>
</gene>
<proteinExistence type="predicted"/>
<protein>
    <submittedName>
        <fullName evidence="1">Uncharacterized protein</fullName>
    </submittedName>
</protein>
<keyword evidence="2" id="KW-1185">Reference proteome</keyword>
<comment type="caution">
    <text evidence="1">The sequence shown here is derived from an EMBL/GenBank/DDBJ whole genome shotgun (WGS) entry which is preliminary data.</text>
</comment>
<dbReference type="Pfam" id="PF03321">
    <property type="entry name" value="GH3"/>
    <property type="match status" value="1"/>
</dbReference>
<reference evidence="1 2" key="1">
    <citation type="journal article" date="2021" name="Comput. Struct. Biotechnol. J.">
        <title>De novo genome assembly of the potent medicinal plant Rehmannia glutinosa using nanopore technology.</title>
        <authorList>
            <person name="Ma L."/>
            <person name="Dong C."/>
            <person name="Song C."/>
            <person name="Wang X."/>
            <person name="Zheng X."/>
            <person name="Niu Y."/>
            <person name="Chen S."/>
            <person name="Feng W."/>
        </authorList>
    </citation>
    <scope>NUCLEOTIDE SEQUENCE [LARGE SCALE GENOMIC DNA]</scope>
    <source>
        <strain evidence="1">DH-2019</strain>
    </source>
</reference>
<sequence length="239" mass="27184">MGPLTIEKDVEALQFIEEMTRNADVVQQNVLAQILTQNAETEYLKGFDLCGTTNREIFKSKIPVVTYEDLQPLIRRIANGDRSPILCAEAKLIPTTKEEFDRGRKLLWTLPKHVMNLHVKGLDQGKALYFWFTKSTRKTEGGIPARFVTTSIMQTFFKTEPYNTYTSPYEAINCPDVFQSMYTQMLCGLYDREHVLRVGAIFASSLVRAISSSTQSQQLIHDIRTGSLNPKVIDPAIRE</sequence>
<dbReference type="PANTHER" id="PTHR31901">
    <property type="entry name" value="GH3 DOMAIN-CONTAINING PROTEIN"/>
    <property type="match status" value="1"/>
</dbReference>
<evidence type="ECO:0000313" key="1">
    <source>
        <dbReference type="EMBL" id="KAK6154304.1"/>
    </source>
</evidence>
<dbReference type="InterPro" id="IPR004993">
    <property type="entry name" value="GH3"/>
</dbReference>
<organism evidence="1 2">
    <name type="scientific">Rehmannia glutinosa</name>
    <name type="common">Chinese foxglove</name>
    <dbReference type="NCBI Taxonomy" id="99300"/>
    <lineage>
        <taxon>Eukaryota</taxon>
        <taxon>Viridiplantae</taxon>
        <taxon>Streptophyta</taxon>
        <taxon>Embryophyta</taxon>
        <taxon>Tracheophyta</taxon>
        <taxon>Spermatophyta</taxon>
        <taxon>Magnoliopsida</taxon>
        <taxon>eudicotyledons</taxon>
        <taxon>Gunneridae</taxon>
        <taxon>Pentapetalae</taxon>
        <taxon>asterids</taxon>
        <taxon>lamiids</taxon>
        <taxon>Lamiales</taxon>
        <taxon>Orobanchaceae</taxon>
        <taxon>Rehmannieae</taxon>
        <taxon>Rehmannia</taxon>
    </lineage>
</organism>
<dbReference type="EMBL" id="JABTTQ020000005">
    <property type="protein sequence ID" value="KAK6154304.1"/>
    <property type="molecule type" value="Genomic_DNA"/>
</dbReference>